<evidence type="ECO:0000313" key="1">
    <source>
        <dbReference type="Proteomes" id="UP000887575"/>
    </source>
</evidence>
<dbReference type="Proteomes" id="UP000887575">
    <property type="component" value="Unassembled WGS sequence"/>
</dbReference>
<evidence type="ECO:0000313" key="2">
    <source>
        <dbReference type="WBParaSite" id="MBELARI_LOCUS20687"/>
    </source>
</evidence>
<reference evidence="2" key="1">
    <citation type="submission" date="2024-02" db="UniProtKB">
        <authorList>
            <consortium name="WormBaseParasite"/>
        </authorList>
    </citation>
    <scope>IDENTIFICATION</scope>
</reference>
<name>A0AAF3F2B1_9BILA</name>
<proteinExistence type="predicted"/>
<accession>A0AAF3F2B1</accession>
<organism evidence="1 2">
    <name type="scientific">Mesorhabditis belari</name>
    <dbReference type="NCBI Taxonomy" id="2138241"/>
    <lineage>
        <taxon>Eukaryota</taxon>
        <taxon>Metazoa</taxon>
        <taxon>Ecdysozoa</taxon>
        <taxon>Nematoda</taxon>
        <taxon>Chromadorea</taxon>
        <taxon>Rhabditida</taxon>
        <taxon>Rhabditina</taxon>
        <taxon>Rhabditomorpha</taxon>
        <taxon>Rhabditoidea</taxon>
        <taxon>Rhabditidae</taxon>
        <taxon>Mesorhabditinae</taxon>
        <taxon>Mesorhabditis</taxon>
    </lineage>
</organism>
<sequence length="102" mass="11662">MSKLLQMVGESFGLEKSPNFHLSRESEKNLNEAIRRESITYMQKNERKTQDSNDSLHRLNIYVTPASTIESSIEASSCPDRRQSHCGVIENTQFDAQRKSSL</sequence>
<keyword evidence="1" id="KW-1185">Reference proteome</keyword>
<protein>
    <submittedName>
        <fullName evidence="2">Uncharacterized protein</fullName>
    </submittedName>
</protein>
<dbReference type="WBParaSite" id="MBELARI_LOCUS20687">
    <property type="protein sequence ID" value="MBELARI_LOCUS20687"/>
    <property type="gene ID" value="MBELARI_LOCUS20687"/>
</dbReference>
<dbReference type="AlphaFoldDB" id="A0AAF3F2B1"/>